<proteinExistence type="inferred from homology"/>
<comment type="catalytic activity">
    <reaction evidence="1">
        <text>ATP + H2O = ADP + phosphate + H(+)</text>
        <dbReference type="Rhea" id="RHEA:13065"/>
        <dbReference type="ChEBI" id="CHEBI:15377"/>
        <dbReference type="ChEBI" id="CHEBI:15378"/>
        <dbReference type="ChEBI" id="CHEBI:30616"/>
        <dbReference type="ChEBI" id="CHEBI:43474"/>
        <dbReference type="ChEBI" id="CHEBI:456216"/>
        <dbReference type="EC" id="5.6.2.3"/>
    </reaction>
</comment>
<comment type="caution">
    <text evidence="3">The sequence shown here is derived from an EMBL/GenBank/DDBJ whole genome shotgun (WGS) entry which is preliminary data.</text>
</comment>
<keyword evidence="1" id="KW-0547">Nucleotide-binding</keyword>
<dbReference type="GO" id="GO:0005524">
    <property type="term" value="F:ATP binding"/>
    <property type="evidence" value="ECO:0007669"/>
    <property type="project" value="UniProtKB-KW"/>
</dbReference>
<comment type="cofactor">
    <cofactor evidence="1">
        <name>Mg(2+)</name>
        <dbReference type="ChEBI" id="CHEBI:18420"/>
    </cofactor>
</comment>
<dbReference type="EC" id="5.6.2.3" evidence="1"/>
<dbReference type="PANTHER" id="PTHR10492">
    <property type="match status" value="1"/>
</dbReference>
<evidence type="ECO:0000256" key="1">
    <source>
        <dbReference type="RuleBase" id="RU363044"/>
    </source>
</evidence>
<keyword evidence="1" id="KW-0234">DNA repair</keyword>
<dbReference type="EMBL" id="REGN01006148">
    <property type="protein sequence ID" value="RNA10628.1"/>
    <property type="molecule type" value="Genomic_DNA"/>
</dbReference>
<name>A0A3M7QI49_BRAPC</name>
<dbReference type="GO" id="GO:0000723">
    <property type="term" value="P:telomere maintenance"/>
    <property type="evidence" value="ECO:0007669"/>
    <property type="project" value="InterPro"/>
</dbReference>
<keyword evidence="4" id="KW-1185">Reference proteome</keyword>
<evidence type="ECO:0000313" key="3">
    <source>
        <dbReference type="EMBL" id="RNA10628.1"/>
    </source>
</evidence>
<dbReference type="Proteomes" id="UP000276133">
    <property type="component" value="Unassembled WGS sequence"/>
</dbReference>
<dbReference type="OrthoDB" id="8018738at2759"/>
<keyword evidence="1 3" id="KW-0378">Hydrolase</keyword>
<protein>
    <recommendedName>
        <fullName evidence="1">ATP-dependent DNA helicase</fullName>
        <ecNumber evidence="1">5.6.2.3</ecNumber>
    </recommendedName>
</protein>
<organism evidence="3 4">
    <name type="scientific">Brachionus plicatilis</name>
    <name type="common">Marine rotifer</name>
    <name type="synonym">Brachionus muelleri</name>
    <dbReference type="NCBI Taxonomy" id="10195"/>
    <lineage>
        <taxon>Eukaryota</taxon>
        <taxon>Metazoa</taxon>
        <taxon>Spiralia</taxon>
        <taxon>Gnathifera</taxon>
        <taxon>Rotifera</taxon>
        <taxon>Eurotatoria</taxon>
        <taxon>Monogononta</taxon>
        <taxon>Pseudotrocha</taxon>
        <taxon>Ploima</taxon>
        <taxon>Brachionidae</taxon>
        <taxon>Brachionus</taxon>
    </lineage>
</organism>
<dbReference type="AlphaFoldDB" id="A0A3M7QI49"/>
<reference evidence="3 4" key="1">
    <citation type="journal article" date="2018" name="Sci. Rep.">
        <title>Genomic signatures of local adaptation to the degree of environmental predictability in rotifers.</title>
        <authorList>
            <person name="Franch-Gras L."/>
            <person name="Hahn C."/>
            <person name="Garcia-Roger E.M."/>
            <person name="Carmona M.J."/>
            <person name="Serra M."/>
            <person name="Gomez A."/>
        </authorList>
    </citation>
    <scope>NUCLEOTIDE SEQUENCE [LARGE SCALE GENOMIC DNA]</scope>
    <source>
        <strain evidence="3">HYR1</strain>
    </source>
</reference>
<sequence>MLIIFLILKQKIYPKLLDHRLRHRNLSIIPTAFTGIASALLIGGGQTLHSKFKIPIPTTKSSVSNINMHSAQAQLL</sequence>
<comment type="similarity">
    <text evidence="1">Belongs to the helicase family.</text>
</comment>
<dbReference type="GO" id="GO:0006310">
    <property type="term" value="P:DNA recombination"/>
    <property type="evidence" value="ECO:0007669"/>
    <property type="project" value="UniProtKB-KW"/>
</dbReference>
<accession>A0A3M7QI49</accession>
<evidence type="ECO:0000313" key="4">
    <source>
        <dbReference type="Proteomes" id="UP000276133"/>
    </source>
</evidence>
<feature type="domain" description="DNA helicase Pif1-like DEAD-box helicase" evidence="2">
    <location>
        <begin position="17"/>
        <end position="76"/>
    </location>
</feature>
<dbReference type="Pfam" id="PF05970">
    <property type="entry name" value="PIF1"/>
    <property type="match status" value="1"/>
</dbReference>
<dbReference type="InterPro" id="IPR010285">
    <property type="entry name" value="DNA_helicase_pif1-like_DEAD"/>
</dbReference>
<gene>
    <name evidence="3" type="ORF">BpHYR1_038124</name>
</gene>
<keyword evidence="1" id="KW-0233">DNA recombination</keyword>
<dbReference type="GO" id="GO:0016887">
    <property type="term" value="F:ATP hydrolysis activity"/>
    <property type="evidence" value="ECO:0007669"/>
    <property type="project" value="RHEA"/>
</dbReference>
<keyword evidence="1" id="KW-0227">DNA damage</keyword>
<dbReference type="GO" id="GO:0006281">
    <property type="term" value="P:DNA repair"/>
    <property type="evidence" value="ECO:0007669"/>
    <property type="project" value="UniProtKB-KW"/>
</dbReference>
<dbReference type="PANTHER" id="PTHR10492:SF57">
    <property type="entry name" value="ATP-DEPENDENT DNA HELICASE"/>
    <property type="match status" value="1"/>
</dbReference>
<evidence type="ECO:0000259" key="2">
    <source>
        <dbReference type="Pfam" id="PF05970"/>
    </source>
</evidence>
<keyword evidence="1" id="KW-0067">ATP-binding</keyword>
<keyword evidence="1 3" id="KW-0347">Helicase</keyword>
<dbReference type="GO" id="GO:0043139">
    <property type="term" value="F:5'-3' DNA helicase activity"/>
    <property type="evidence" value="ECO:0007669"/>
    <property type="project" value="UniProtKB-EC"/>
</dbReference>